<dbReference type="EMBL" id="VFWZ01000002">
    <property type="protein sequence ID" value="TPN87121.1"/>
    <property type="molecule type" value="Genomic_DNA"/>
</dbReference>
<keyword evidence="1" id="KW-0812">Transmembrane</keyword>
<evidence type="ECO:0000313" key="2">
    <source>
        <dbReference type="EMBL" id="TPN87121.1"/>
    </source>
</evidence>
<evidence type="ECO:0000313" key="3">
    <source>
        <dbReference type="Proteomes" id="UP000315540"/>
    </source>
</evidence>
<keyword evidence="1" id="KW-0472">Membrane</keyword>
<reference evidence="2 3" key="1">
    <citation type="submission" date="2019-06" db="EMBL/GenBank/DDBJ databases">
        <authorList>
            <person name="Meng X."/>
        </authorList>
    </citation>
    <scope>NUCLEOTIDE SEQUENCE [LARGE SCALE GENOMIC DNA]</scope>
    <source>
        <strain evidence="2 3">M625</strain>
    </source>
</reference>
<dbReference type="RefSeq" id="WP_140591338.1">
    <property type="nucleotide sequence ID" value="NZ_VFWZ01000002.1"/>
</dbReference>
<proteinExistence type="predicted"/>
<dbReference type="AlphaFoldDB" id="A0A504JKQ1"/>
<dbReference type="OrthoDB" id="1164687at2"/>
<comment type="caution">
    <text evidence="2">The sequence shown here is derived from an EMBL/GenBank/DDBJ whole genome shotgun (WGS) entry which is preliminary data.</text>
</comment>
<dbReference type="Proteomes" id="UP000315540">
    <property type="component" value="Unassembled WGS sequence"/>
</dbReference>
<evidence type="ECO:0000256" key="1">
    <source>
        <dbReference type="SAM" id="Phobius"/>
    </source>
</evidence>
<sequence>MVRKKRNLGGLLDALVDKDGLKTEVTITLTNQTLLKIIIGMLLAGVAIVVVANTVKNLFPNTQLAAIEQEVIKIKQTL</sequence>
<organism evidence="2 3">
    <name type="scientific">Aquimarina algicola</name>
    <dbReference type="NCBI Taxonomy" id="2589995"/>
    <lineage>
        <taxon>Bacteria</taxon>
        <taxon>Pseudomonadati</taxon>
        <taxon>Bacteroidota</taxon>
        <taxon>Flavobacteriia</taxon>
        <taxon>Flavobacteriales</taxon>
        <taxon>Flavobacteriaceae</taxon>
        <taxon>Aquimarina</taxon>
    </lineage>
</organism>
<name>A0A504JKQ1_9FLAO</name>
<gene>
    <name evidence="2" type="ORF">FHK87_05890</name>
</gene>
<accession>A0A504JKQ1</accession>
<keyword evidence="3" id="KW-1185">Reference proteome</keyword>
<feature type="transmembrane region" description="Helical" evidence="1">
    <location>
        <begin position="34"/>
        <end position="55"/>
    </location>
</feature>
<protein>
    <submittedName>
        <fullName evidence="2">Uncharacterized protein</fullName>
    </submittedName>
</protein>
<keyword evidence="1" id="KW-1133">Transmembrane helix</keyword>